<dbReference type="Proteomes" id="UP000199701">
    <property type="component" value="Unassembled WGS sequence"/>
</dbReference>
<dbReference type="EMBL" id="FOJI01000003">
    <property type="protein sequence ID" value="SEW01790.1"/>
    <property type="molecule type" value="Genomic_DNA"/>
</dbReference>
<gene>
    <name evidence="1" type="ORF">SAMN05421659_103171</name>
</gene>
<proteinExistence type="predicted"/>
<name>A0A1I0NK65_9FIRM</name>
<protein>
    <submittedName>
        <fullName evidence="1">Uncharacterized protein</fullName>
    </submittedName>
</protein>
<sequence length="268" mass="29894">MKIVKRIIAATSIIALIVCTVLGIQEGLFDEMFNQLKNMRNTTSEVNEFTTYNASESQTVTTSDTGQNAIANAPRLATFDKSLFYNFGEDIYFNYLPSMETGEVLVNVKRVSINTELEATNLDYLYDPDVFSRYLNKPSSIYSSGYYMVSVEIQFTNIGITKTSWGVGNCSIHIFDKNGQADTSKGSGIIYNDGKISGDGLFKNGEIHLQAGETALCKWTGMLPKYIIDGAKDKNEQIYFVPSNMYFRYWTSSYGAGRLAFVELNFGG</sequence>
<dbReference type="STRING" id="99656.SAMN05421659_103171"/>
<keyword evidence="2" id="KW-1185">Reference proteome</keyword>
<reference evidence="1 2" key="1">
    <citation type="submission" date="2016-10" db="EMBL/GenBank/DDBJ databases">
        <authorList>
            <person name="de Groot N.N."/>
        </authorList>
    </citation>
    <scope>NUCLEOTIDE SEQUENCE [LARGE SCALE GENOMIC DNA]</scope>
    <source>
        <strain evidence="1 2">DSM 9179</strain>
    </source>
</reference>
<organism evidence="1 2">
    <name type="scientific">[Clostridium] fimetarium</name>
    <dbReference type="NCBI Taxonomy" id="99656"/>
    <lineage>
        <taxon>Bacteria</taxon>
        <taxon>Bacillati</taxon>
        <taxon>Bacillota</taxon>
        <taxon>Clostridia</taxon>
        <taxon>Lachnospirales</taxon>
        <taxon>Lachnospiraceae</taxon>
    </lineage>
</organism>
<evidence type="ECO:0000313" key="1">
    <source>
        <dbReference type="EMBL" id="SEW01790.1"/>
    </source>
</evidence>
<accession>A0A1I0NK65</accession>
<dbReference type="AlphaFoldDB" id="A0A1I0NK65"/>
<evidence type="ECO:0000313" key="2">
    <source>
        <dbReference type="Proteomes" id="UP000199701"/>
    </source>
</evidence>